<name>A0A4U5PES4_STECR</name>
<reference evidence="2 3" key="1">
    <citation type="journal article" date="2015" name="Genome Biol.">
        <title>Comparative genomics of Steinernema reveals deeply conserved gene regulatory networks.</title>
        <authorList>
            <person name="Dillman A.R."/>
            <person name="Macchietto M."/>
            <person name="Porter C.F."/>
            <person name="Rogers A."/>
            <person name="Williams B."/>
            <person name="Antoshechkin I."/>
            <person name="Lee M.M."/>
            <person name="Goodwin Z."/>
            <person name="Lu X."/>
            <person name="Lewis E.E."/>
            <person name="Goodrich-Blair H."/>
            <person name="Stock S.P."/>
            <person name="Adams B.J."/>
            <person name="Sternberg P.W."/>
            <person name="Mortazavi A."/>
        </authorList>
    </citation>
    <scope>NUCLEOTIDE SEQUENCE [LARGE SCALE GENOMIC DNA]</scope>
    <source>
        <strain evidence="2 3">ALL</strain>
    </source>
</reference>
<reference evidence="2 3" key="2">
    <citation type="journal article" date="2019" name="G3 (Bethesda)">
        <title>Hybrid Assembly of the Genome of the Entomopathogenic Nematode Steinernema carpocapsae Identifies the X-Chromosome.</title>
        <authorList>
            <person name="Serra L."/>
            <person name="Macchietto M."/>
            <person name="Macias-Munoz A."/>
            <person name="McGill C.J."/>
            <person name="Rodriguez I.M."/>
            <person name="Rodriguez B."/>
            <person name="Murad R."/>
            <person name="Mortazavi A."/>
        </authorList>
    </citation>
    <scope>NUCLEOTIDE SEQUENCE [LARGE SCALE GENOMIC DNA]</scope>
    <source>
        <strain evidence="2 3">ALL</strain>
    </source>
</reference>
<keyword evidence="3" id="KW-1185">Reference proteome</keyword>
<proteinExistence type="predicted"/>
<evidence type="ECO:0000313" key="3">
    <source>
        <dbReference type="Proteomes" id="UP000298663"/>
    </source>
</evidence>
<dbReference type="EMBL" id="AZBU02000002">
    <property type="protein sequence ID" value="TKR95002.1"/>
    <property type="molecule type" value="Genomic_DNA"/>
</dbReference>
<feature type="region of interest" description="Disordered" evidence="1">
    <location>
        <begin position="47"/>
        <end position="69"/>
    </location>
</feature>
<feature type="region of interest" description="Disordered" evidence="1">
    <location>
        <begin position="1"/>
        <end position="22"/>
    </location>
</feature>
<evidence type="ECO:0000256" key="1">
    <source>
        <dbReference type="SAM" id="MobiDB-lite"/>
    </source>
</evidence>
<protein>
    <submittedName>
        <fullName evidence="2">Uncharacterized protein</fullName>
    </submittedName>
</protein>
<dbReference type="Proteomes" id="UP000298663">
    <property type="component" value="Unassembled WGS sequence"/>
</dbReference>
<dbReference type="AlphaFoldDB" id="A0A4U5PES4"/>
<comment type="caution">
    <text evidence="2">The sequence shown here is derived from an EMBL/GenBank/DDBJ whole genome shotgun (WGS) entry which is preliminary data.</text>
</comment>
<organism evidence="2 3">
    <name type="scientific">Steinernema carpocapsae</name>
    <name type="common">Entomopathogenic nematode</name>
    <dbReference type="NCBI Taxonomy" id="34508"/>
    <lineage>
        <taxon>Eukaryota</taxon>
        <taxon>Metazoa</taxon>
        <taxon>Ecdysozoa</taxon>
        <taxon>Nematoda</taxon>
        <taxon>Chromadorea</taxon>
        <taxon>Rhabditida</taxon>
        <taxon>Tylenchina</taxon>
        <taxon>Panagrolaimomorpha</taxon>
        <taxon>Strongyloidoidea</taxon>
        <taxon>Steinernematidae</taxon>
        <taxon>Steinernema</taxon>
    </lineage>
</organism>
<gene>
    <name evidence="2" type="ORF">L596_009227</name>
</gene>
<feature type="compositionally biased region" description="Low complexity" evidence="1">
    <location>
        <begin position="8"/>
        <end position="22"/>
    </location>
</feature>
<evidence type="ECO:0000313" key="2">
    <source>
        <dbReference type="EMBL" id="TKR95002.1"/>
    </source>
</evidence>
<accession>A0A4U5PES4</accession>
<sequence length="69" mass="7674">MPARELDSGSCSPSIPSVSQSKSCFINPYPDFKAALFMFGEFEVLGHQQSSGNPENERLKDRNQALQRP</sequence>